<sequence length="162" mass="16794">MVKRTRNTPMALGIVLAVAAVAGLAVAVLVGRPGFTWLKELRGGNGWYLTYEASADGEGGPGTGEIAYTVSPDRFEGALDTQRVSGASLPWSGESVVNTGDVARVVITPQDGRTASCRIMLDGVREVASGISPAPGEPAVCEVKTSEEPEHWPSETGVPGQS</sequence>
<evidence type="ECO:0000256" key="6">
    <source>
        <dbReference type="ARBA" id="ARBA00023136"/>
    </source>
</evidence>
<dbReference type="Proteomes" id="UP001223144">
    <property type="component" value="Unassembled WGS sequence"/>
</dbReference>
<dbReference type="Pfam" id="PF05423">
    <property type="entry name" value="Mycobact_memb"/>
    <property type="match status" value="1"/>
</dbReference>
<evidence type="ECO:0000256" key="5">
    <source>
        <dbReference type="ARBA" id="ARBA00022989"/>
    </source>
</evidence>
<evidence type="ECO:0000256" key="4">
    <source>
        <dbReference type="ARBA" id="ARBA00022692"/>
    </source>
</evidence>
<evidence type="ECO:0000256" key="1">
    <source>
        <dbReference type="ARBA" id="ARBA00004236"/>
    </source>
</evidence>
<keyword evidence="5" id="KW-1133">Transmembrane helix</keyword>
<comment type="similarity">
    <text evidence="2">Belongs to the MmpS family.</text>
</comment>
<keyword evidence="4" id="KW-0812">Transmembrane</keyword>
<name>A0ABT6HL44_9ACTN</name>
<dbReference type="InterPro" id="IPR008693">
    <property type="entry name" value="MmpS"/>
</dbReference>
<comment type="caution">
    <text evidence="7">The sequence shown here is derived from an EMBL/GenBank/DDBJ whole genome shotgun (WGS) entry which is preliminary data.</text>
</comment>
<keyword evidence="3" id="KW-1003">Cell membrane</keyword>
<proteinExistence type="inferred from homology"/>
<protein>
    <submittedName>
        <fullName evidence="7">MmpS family transport accessory protein</fullName>
    </submittedName>
</protein>
<organism evidence="7 8">
    <name type="scientific">Streptomyces chengmaiensis</name>
    <dbReference type="NCBI Taxonomy" id="3040919"/>
    <lineage>
        <taxon>Bacteria</taxon>
        <taxon>Bacillati</taxon>
        <taxon>Actinomycetota</taxon>
        <taxon>Actinomycetes</taxon>
        <taxon>Kitasatosporales</taxon>
        <taxon>Streptomycetaceae</taxon>
        <taxon>Streptomyces</taxon>
    </lineage>
</organism>
<dbReference type="RefSeq" id="WP_240138951.1">
    <property type="nucleotide sequence ID" value="NZ_JARWBG010000008.1"/>
</dbReference>
<gene>
    <name evidence="7" type="ORF">QCN29_09455</name>
</gene>
<evidence type="ECO:0000313" key="8">
    <source>
        <dbReference type="Proteomes" id="UP001223144"/>
    </source>
</evidence>
<evidence type="ECO:0000313" key="7">
    <source>
        <dbReference type="EMBL" id="MDH2389012.1"/>
    </source>
</evidence>
<comment type="subcellular location">
    <subcellularLocation>
        <location evidence="1">Cell membrane</location>
    </subcellularLocation>
</comment>
<evidence type="ECO:0000256" key="2">
    <source>
        <dbReference type="ARBA" id="ARBA00007531"/>
    </source>
</evidence>
<evidence type="ECO:0000256" key="3">
    <source>
        <dbReference type="ARBA" id="ARBA00022475"/>
    </source>
</evidence>
<dbReference type="Gene3D" id="2.60.40.2880">
    <property type="entry name" value="MmpS1-5, C-terminal soluble domain"/>
    <property type="match status" value="1"/>
</dbReference>
<reference evidence="7 8" key="1">
    <citation type="submission" date="2023-04" db="EMBL/GenBank/DDBJ databases">
        <title>Streptomyces chengmaiensis sp. nov. isolated from the stem of mangrove plant in Hainan.</title>
        <authorList>
            <person name="Huang X."/>
            <person name="Zhou S."/>
            <person name="Chu X."/>
            <person name="Xie Y."/>
            <person name="Lin Y."/>
        </authorList>
    </citation>
    <scope>NUCLEOTIDE SEQUENCE [LARGE SCALE GENOMIC DNA]</scope>
    <source>
        <strain evidence="7 8">HNM0663</strain>
    </source>
</reference>
<keyword evidence="8" id="KW-1185">Reference proteome</keyword>
<keyword evidence="6" id="KW-0472">Membrane</keyword>
<dbReference type="EMBL" id="JARWBG010000008">
    <property type="protein sequence ID" value="MDH2389012.1"/>
    <property type="molecule type" value="Genomic_DNA"/>
</dbReference>
<dbReference type="InterPro" id="IPR038468">
    <property type="entry name" value="MmpS_C"/>
</dbReference>
<accession>A0ABT6HL44</accession>